<comment type="caution">
    <text evidence="1">The sequence shown here is derived from an EMBL/GenBank/DDBJ whole genome shotgun (WGS) entry which is preliminary data.</text>
</comment>
<proteinExistence type="predicted"/>
<dbReference type="PATRIC" id="fig|1187852.3.peg.1470"/>
<dbReference type="EMBL" id="LABZ01000145">
    <property type="protein sequence ID" value="KMO36677.1"/>
    <property type="molecule type" value="Genomic_DNA"/>
</dbReference>
<keyword evidence="2" id="KW-1185">Reference proteome</keyword>
<organism evidence="1 2">
    <name type="scientific">Methylobacterium tarhaniae</name>
    <dbReference type="NCBI Taxonomy" id="1187852"/>
    <lineage>
        <taxon>Bacteria</taxon>
        <taxon>Pseudomonadati</taxon>
        <taxon>Pseudomonadota</taxon>
        <taxon>Alphaproteobacteria</taxon>
        <taxon>Hyphomicrobiales</taxon>
        <taxon>Methylobacteriaceae</taxon>
        <taxon>Methylobacterium</taxon>
    </lineage>
</organism>
<evidence type="ECO:0008006" key="3">
    <source>
        <dbReference type="Google" id="ProtNLM"/>
    </source>
</evidence>
<dbReference type="Proteomes" id="UP000036449">
    <property type="component" value="Unassembled WGS sequence"/>
</dbReference>
<reference evidence="1 2" key="1">
    <citation type="submission" date="2015-03" db="EMBL/GenBank/DDBJ databases">
        <title>Genome sequencing of Methylobacterium tarhaniae DSM 25844.</title>
        <authorList>
            <person name="Chaudhry V."/>
            <person name="Patil P.B."/>
        </authorList>
    </citation>
    <scope>NUCLEOTIDE SEQUENCE [LARGE SCALE GENOMIC DNA]</scope>
    <source>
        <strain evidence="1 2">DSM 25844</strain>
    </source>
</reference>
<dbReference type="AlphaFoldDB" id="A0A0J6SSZ8"/>
<accession>A0A0J6SSZ8</accession>
<dbReference type="InterPro" id="IPR010836">
    <property type="entry name" value="SapC"/>
</dbReference>
<evidence type="ECO:0000313" key="1">
    <source>
        <dbReference type="EMBL" id="KMO36677.1"/>
    </source>
</evidence>
<dbReference type="Pfam" id="PF07277">
    <property type="entry name" value="SapC"/>
    <property type="match status" value="1"/>
</dbReference>
<name>A0A0J6SSZ8_9HYPH</name>
<sequence length="261" mass="27835">MSLPLVPFQPDRLQNLRWSFPSQYGFARDLLFVPLIPTEVLRVAREYPIGFHRTEQGCEVVAYLGDADGRANRFVDAQGRWTGGYVPFWLRVRPFMLGASGASVLLDPALVGVAGTYAFTEDGSAFSAEAEDVARQLDRVQRGAAALSAAVALLLETEVAQAAAGGPRAGLAFVPAARPAEVLSSDMAGWYARDPRAVELAIAASFSTAFLPATAESPVTLDTAHAPTEATLRQAAVAPLYVPTALPADLDWLDTGEKIAF</sequence>
<dbReference type="RefSeq" id="WP_048452682.1">
    <property type="nucleotide sequence ID" value="NZ_LABZ01000145.1"/>
</dbReference>
<evidence type="ECO:0000313" key="2">
    <source>
        <dbReference type="Proteomes" id="UP000036449"/>
    </source>
</evidence>
<protein>
    <recommendedName>
        <fullName evidence="3">SapC family protein</fullName>
    </recommendedName>
</protein>
<dbReference type="OrthoDB" id="7984994at2"/>
<gene>
    <name evidence="1" type="ORF">VQ03_20155</name>
</gene>